<dbReference type="Proteomes" id="UP000199570">
    <property type="component" value="Unassembled WGS sequence"/>
</dbReference>
<gene>
    <name evidence="2" type="ORF">SAMN04490195_0011</name>
</gene>
<evidence type="ECO:0000256" key="1">
    <source>
        <dbReference type="SAM" id="MobiDB-lite"/>
    </source>
</evidence>
<feature type="region of interest" description="Disordered" evidence="1">
    <location>
        <begin position="1"/>
        <end position="25"/>
    </location>
</feature>
<dbReference type="EMBL" id="FNKJ01000001">
    <property type="protein sequence ID" value="SDQ03182.1"/>
    <property type="molecule type" value="Genomic_DNA"/>
</dbReference>
<sequence length="151" mass="16614">MNQAPAKSAPGLGPSGFHPHASGLRPARSACRSFQATTEASSAAIGRKRTPQRPIRHQALPARGFRGISLFAALSAVFHDPLHAAWLWIVRAYRVLPKAAEQIHPAVVCFHSQRARRHPLRGCCFEERLFPAPKHSALKQLGRAVKRMAHI</sequence>
<reference evidence="3" key="1">
    <citation type="submission" date="2016-10" db="EMBL/GenBank/DDBJ databases">
        <authorList>
            <person name="Varghese N."/>
            <person name="Submissions S."/>
        </authorList>
    </citation>
    <scope>NUCLEOTIDE SEQUENCE [LARGE SCALE GENOMIC DNA]</scope>
    <source>
        <strain evidence="3">BS3775</strain>
    </source>
</reference>
<keyword evidence="3" id="KW-1185">Reference proteome</keyword>
<proteinExistence type="predicted"/>
<evidence type="ECO:0000313" key="2">
    <source>
        <dbReference type="EMBL" id="SDQ03182.1"/>
    </source>
</evidence>
<evidence type="ECO:0000313" key="3">
    <source>
        <dbReference type="Proteomes" id="UP000199570"/>
    </source>
</evidence>
<name>A0A1H0XJW2_9PSED</name>
<protein>
    <submittedName>
        <fullName evidence="2">Uncharacterized protein</fullName>
    </submittedName>
</protein>
<organism evidence="2 3">
    <name type="scientific">Pseudomonas moorei</name>
    <dbReference type="NCBI Taxonomy" id="395599"/>
    <lineage>
        <taxon>Bacteria</taxon>
        <taxon>Pseudomonadati</taxon>
        <taxon>Pseudomonadota</taxon>
        <taxon>Gammaproteobacteria</taxon>
        <taxon>Pseudomonadales</taxon>
        <taxon>Pseudomonadaceae</taxon>
        <taxon>Pseudomonas</taxon>
    </lineage>
</organism>
<accession>A0A1H0XJW2</accession>
<dbReference type="AlphaFoldDB" id="A0A1H0XJW2"/>